<dbReference type="SUPFAM" id="SSF53850">
    <property type="entry name" value="Periplasmic binding protein-like II"/>
    <property type="match status" value="1"/>
</dbReference>
<dbReference type="RefSeq" id="WP_013533425.1">
    <property type="nucleotide sequence ID" value="NC_014923.1"/>
</dbReference>
<dbReference type="STRING" id="765698.Mesci_5709"/>
<dbReference type="GO" id="GO:0043190">
    <property type="term" value="C:ATP-binding cassette (ABC) transporter complex"/>
    <property type="evidence" value="ECO:0007669"/>
    <property type="project" value="InterPro"/>
</dbReference>
<organism evidence="5 6">
    <name type="scientific">Mesorhizobium ciceri biovar biserrulae (strain HAMBI 2942 / LMG 23838 / WSM1271)</name>
    <dbReference type="NCBI Taxonomy" id="765698"/>
    <lineage>
        <taxon>Bacteria</taxon>
        <taxon>Pseudomonadati</taxon>
        <taxon>Pseudomonadota</taxon>
        <taxon>Alphaproteobacteria</taxon>
        <taxon>Hyphomicrobiales</taxon>
        <taxon>Phyllobacteriaceae</taxon>
        <taxon>Mesorhizobium</taxon>
    </lineage>
</organism>
<dbReference type="Gene3D" id="3.10.105.10">
    <property type="entry name" value="Dipeptide-binding Protein, Domain 3"/>
    <property type="match status" value="1"/>
</dbReference>
<dbReference type="CDD" id="cd08502">
    <property type="entry name" value="PBP2_NikA_DppA_OppA_like_16"/>
    <property type="match status" value="1"/>
</dbReference>
<comment type="subcellular location">
    <subcellularLocation>
        <location evidence="1">Periplasm</location>
    </subcellularLocation>
</comment>
<dbReference type="GeneID" id="90992993"/>
<dbReference type="Gene3D" id="3.40.190.10">
    <property type="entry name" value="Periplasmic binding protein-like II"/>
    <property type="match status" value="1"/>
</dbReference>
<dbReference type="GO" id="GO:1904680">
    <property type="term" value="F:peptide transmembrane transporter activity"/>
    <property type="evidence" value="ECO:0007669"/>
    <property type="project" value="TreeGrafter"/>
</dbReference>
<feature type="domain" description="Solute-binding protein family 5" evidence="4">
    <location>
        <begin position="77"/>
        <end position="430"/>
    </location>
</feature>
<proteinExistence type="inferred from homology"/>
<dbReference type="InterPro" id="IPR023765">
    <property type="entry name" value="SBP_5_CS"/>
</dbReference>
<dbReference type="PANTHER" id="PTHR30290">
    <property type="entry name" value="PERIPLASMIC BINDING COMPONENT OF ABC TRANSPORTER"/>
    <property type="match status" value="1"/>
</dbReference>
<dbReference type="PANTHER" id="PTHR30290:SF38">
    <property type="entry name" value="D,D-DIPEPTIDE-BINDING PERIPLASMIC PROTEIN DDPA-RELATED"/>
    <property type="match status" value="1"/>
</dbReference>
<protein>
    <submittedName>
        <fullName evidence="5">Extracellular solute-binding protein family 5</fullName>
    </submittedName>
</protein>
<dbReference type="GO" id="GO:0015833">
    <property type="term" value="P:peptide transport"/>
    <property type="evidence" value="ECO:0007669"/>
    <property type="project" value="TreeGrafter"/>
</dbReference>
<dbReference type="HOGENOM" id="CLU_017028_7_1_5"/>
<dbReference type="InterPro" id="IPR039424">
    <property type="entry name" value="SBP_5"/>
</dbReference>
<dbReference type="PROSITE" id="PS01040">
    <property type="entry name" value="SBP_BACTERIAL_5"/>
    <property type="match status" value="1"/>
</dbReference>
<evidence type="ECO:0000313" key="6">
    <source>
        <dbReference type="Proteomes" id="UP000007471"/>
    </source>
</evidence>
<dbReference type="InterPro" id="IPR006311">
    <property type="entry name" value="TAT_signal"/>
</dbReference>
<dbReference type="OrthoDB" id="9803988at2"/>
<dbReference type="InterPro" id="IPR000914">
    <property type="entry name" value="SBP_5_dom"/>
</dbReference>
<dbReference type="AlphaFoldDB" id="E8THL4"/>
<dbReference type="PROSITE" id="PS51318">
    <property type="entry name" value="TAT"/>
    <property type="match status" value="1"/>
</dbReference>
<dbReference type="Proteomes" id="UP000007471">
    <property type="component" value="Chromosome"/>
</dbReference>
<evidence type="ECO:0000256" key="1">
    <source>
        <dbReference type="ARBA" id="ARBA00004418"/>
    </source>
</evidence>
<keyword evidence="3" id="KW-0732">Signal</keyword>
<sequence precursor="true">MAISRREMIKAGLAAGAAISIPSVLRAQTAPTDARTVRMVMGDLSTFDPIVTTATMTGNHGLAIYDMLFSLDSKLIPQPQMVGKWAVSDDKKTYTFELRDGLGWHDGTPVTAKDCVASICRWGEVPSGGKLIVERASDISAQDDKTLIISLREPMGLLIEILAGAVTPVLYIMREKDANLAATEQVTANIGSGPFKFNHALAKPGASFTYDRNEKYVPRHEPTDGFAGGKVVNVDRVIWENITDQQTAVAALQSGEVDFHLLPPADLYPAIESDTNLALQVLNKAGDVYFMRMNCLQKPFDNVKARQAMLHLIDQEAFMRTSFPPEYTRTITSFFGNQTPYTNDENTGWYKKGGDPEKAKQLFKEAGYAGEKVVILQRTDWAEAGNCAQLLAVTLRKIGVNAELAPGDSASNGARRRNKGSVENDGWSIFITSESDYERSTTLSNPTLTANGEQGWWGWPQSDEYEALRAKWADVETLEERQALAREMQRIQWDIAGTVLLGSVLSPIARRKTLTGLIEMPSLTAMWNMQKVPA</sequence>
<evidence type="ECO:0000259" key="4">
    <source>
        <dbReference type="Pfam" id="PF00496"/>
    </source>
</evidence>
<name>E8THL4_MESCW</name>
<dbReference type="Pfam" id="PF00496">
    <property type="entry name" value="SBP_bac_5"/>
    <property type="match status" value="1"/>
</dbReference>
<dbReference type="eggNOG" id="COG0747">
    <property type="taxonomic scope" value="Bacteria"/>
</dbReference>
<accession>E8THL4</accession>
<dbReference type="KEGG" id="mci:Mesci_5709"/>
<evidence type="ECO:0000313" key="5">
    <source>
        <dbReference type="EMBL" id="ADV14776.1"/>
    </source>
</evidence>
<evidence type="ECO:0000256" key="2">
    <source>
        <dbReference type="ARBA" id="ARBA00005695"/>
    </source>
</evidence>
<dbReference type="GO" id="GO:0030288">
    <property type="term" value="C:outer membrane-bounded periplasmic space"/>
    <property type="evidence" value="ECO:0007669"/>
    <property type="project" value="UniProtKB-ARBA"/>
</dbReference>
<gene>
    <name evidence="5" type="ordered locus">Mesci_5709</name>
</gene>
<dbReference type="EMBL" id="CP002447">
    <property type="protein sequence ID" value="ADV14776.1"/>
    <property type="molecule type" value="Genomic_DNA"/>
</dbReference>
<comment type="similarity">
    <text evidence="2">Belongs to the bacterial solute-binding protein 5 family.</text>
</comment>
<dbReference type="PATRIC" id="fig|765698.3.peg.6228"/>
<dbReference type="InterPro" id="IPR030678">
    <property type="entry name" value="Peptide/Ni-bd"/>
</dbReference>
<reference evidence="6" key="1">
    <citation type="submission" date="2011-01" db="EMBL/GenBank/DDBJ databases">
        <title>Complete sequence of chromosome of Mesorhizobium ciceri bv. biserrulae WSM1271.</title>
        <authorList>
            <person name="Lucas S."/>
            <person name="Copeland A."/>
            <person name="Lapidus A."/>
            <person name="Cheng J.-F."/>
            <person name="Goodwin L."/>
            <person name="Pitluck S."/>
            <person name="Teshima H."/>
            <person name="Detter J.C."/>
            <person name="Han C."/>
            <person name="Tapia R."/>
            <person name="Land M."/>
            <person name="Hauser L."/>
            <person name="Kyrpides N."/>
            <person name="Ivanova N."/>
            <person name="Nandasena K."/>
            <person name="Reeve W.G."/>
            <person name="Howieson J.G."/>
            <person name="O'Hara G."/>
            <person name="Tiwari R.P."/>
            <person name="Woyke T."/>
        </authorList>
    </citation>
    <scope>NUCLEOTIDE SEQUENCE [LARGE SCALE GENOMIC DNA]</scope>
    <source>
        <strain evidence="6">HAMBI 2942 / LMG 23838 / WSM1271</strain>
    </source>
</reference>
<evidence type="ECO:0000256" key="3">
    <source>
        <dbReference type="ARBA" id="ARBA00022729"/>
    </source>
</evidence>
<dbReference type="PIRSF" id="PIRSF002741">
    <property type="entry name" value="MppA"/>
    <property type="match status" value="1"/>
</dbReference>
<dbReference type="Gene3D" id="3.90.76.10">
    <property type="entry name" value="Dipeptide-binding Protein, Domain 1"/>
    <property type="match status" value="1"/>
</dbReference>